<name>A0A3G5AEA2_9VIRU</name>
<keyword evidence="1" id="KW-0175">Coiled coil</keyword>
<evidence type="ECO:0000313" key="2">
    <source>
        <dbReference type="EMBL" id="AYV85458.1"/>
    </source>
</evidence>
<accession>A0A3G5AEA2</accession>
<protein>
    <submittedName>
        <fullName evidence="2">Uncharacterized protein</fullName>
    </submittedName>
</protein>
<dbReference type="EMBL" id="MK072453">
    <property type="protein sequence ID" value="AYV85458.1"/>
    <property type="molecule type" value="Genomic_DNA"/>
</dbReference>
<gene>
    <name evidence="2" type="ORF">Satyrvirus17_18</name>
</gene>
<proteinExistence type="predicted"/>
<evidence type="ECO:0000256" key="1">
    <source>
        <dbReference type="SAM" id="Coils"/>
    </source>
</evidence>
<organism evidence="2">
    <name type="scientific">Satyrvirus sp</name>
    <dbReference type="NCBI Taxonomy" id="2487771"/>
    <lineage>
        <taxon>Viruses</taxon>
        <taxon>Varidnaviria</taxon>
        <taxon>Bamfordvirae</taxon>
        <taxon>Nucleocytoviricota</taxon>
        <taxon>Megaviricetes</taxon>
        <taxon>Imitervirales</taxon>
        <taxon>Mimiviridae</taxon>
        <taxon>Megamimivirinae</taxon>
    </lineage>
</organism>
<sequence>MVEESDTEGKMYCGIGNIPHGRVRGTPEYCIQTNQVRYYGIEAIDKKLLKSVKGKGADLLKQQLKLKKLEQDAKALIDESKKINKILESNKAAESQKKRAQKNLDKLLVKRDNLIKRLKTQRKIVETLEKERDREKKKSSKSKFKK</sequence>
<reference evidence="2" key="1">
    <citation type="submission" date="2018-10" db="EMBL/GenBank/DDBJ databases">
        <title>Hidden diversity of soil giant viruses.</title>
        <authorList>
            <person name="Schulz F."/>
            <person name="Alteio L."/>
            <person name="Goudeau D."/>
            <person name="Ryan E.M."/>
            <person name="Malmstrom R.R."/>
            <person name="Blanchard J."/>
            <person name="Woyke T."/>
        </authorList>
    </citation>
    <scope>NUCLEOTIDE SEQUENCE</scope>
    <source>
        <strain evidence="2">SAV1</strain>
    </source>
</reference>
<feature type="coiled-coil region" evidence="1">
    <location>
        <begin position="59"/>
        <end position="138"/>
    </location>
</feature>